<dbReference type="Pfam" id="PF01475">
    <property type="entry name" value="FUR"/>
    <property type="match status" value="1"/>
</dbReference>
<accession>A0ABY8EHF4</accession>
<dbReference type="Gene3D" id="3.30.1490.190">
    <property type="match status" value="1"/>
</dbReference>
<proteinExistence type="inferred from homology"/>
<dbReference type="InterPro" id="IPR036388">
    <property type="entry name" value="WH-like_DNA-bd_sf"/>
</dbReference>
<evidence type="ECO:0000256" key="1">
    <source>
        <dbReference type="ARBA" id="ARBA00007957"/>
    </source>
</evidence>
<keyword evidence="2" id="KW-0678">Repressor</keyword>
<name>A0ABY8EHF4_9FIRM</name>
<evidence type="ECO:0000256" key="5">
    <source>
        <dbReference type="ARBA" id="ARBA00023125"/>
    </source>
</evidence>
<dbReference type="RefSeq" id="WP_277734761.1">
    <property type="nucleotide sequence ID" value="NZ_CP120733.1"/>
</dbReference>
<dbReference type="InterPro" id="IPR002481">
    <property type="entry name" value="FUR"/>
</dbReference>
<evidence type="ECO:0000313" key="8">
    <source>
        <dbReference type="Proteomes" id="UP001222800"/>
    </source>
</evidence>
<sequence length="127" mass="14980">MNLSKNKSTIYRLFKENPNKELDINDVLTLIDEENEKISKRTVYRAIDKLIDVGKIYCSSIRDRKRKFKLSDIRYCEIICNKCHTLKKIKIKDSEKFKKYTIGDKSFDITGGYIKFYGTCSKCLEKT</sequence>
<dbReference type="SUPFAM" id="SSF46785">
    <property type="entry name" value="Winged helix' DNA-binding domain"/>
    <property type="match status" value="1"/>
</dbReference>
<protein>
    <submittedName>
        <fullName evidence="7">Transcriptional repressor</fullName>
    </submittedName>
</protein>
<dbReference type="InterPro" id="IPR036390">
    <property type="entry name" value="WH_DNA-bd_sf"/>
</dbReference>
<dbReference type="InterPro" id="IPR043135">
    <property type="entry name" value="Fur_C"/>
</dbReference>
<evidence type="ECO:0000256" key="3">
    <source>
        <dbReference type="ARBA" id="ARBA00022833"/>
    </source>
</evidence>
<reference evidence="7 8" key="1">
    <citation type="submission" date="2023-03" db="EMBL/GenBank/DDBJ databases">
        <title>Complete genome sequence of Tepidibacter sp. SWIR-1, isolated from a deep-sea hydrothermal vent.</title>
        <authorList>
            <person name="Li X."/>
        </authorList>
    </citation>
    <scope>NUCLEOTIDE SEQUENCE [LARGE SCALE GENOMIC DNA]</scope>
    <source>
        <strain evidence="7 8">SWIR-1</strain>
    </source>
</reference>
<dbReference type="Proteomes" id="UP001222800">
    <property type="component" value="Chromosome"/>
</dbReference>
<keyword evidence="8" id="KW-1185">Reference proteome</keyword>
<keyword evidence="5" id="KW-0238">DNA-binding</keyword>
<keyword evidence="4" id="KW-0805">Transcription regulation</keyword>
<gene>
    <name evidence="7" type="ORF">P4S50_16380</name>
</gene>
<evidence type="ECO:0000313" key="7">
    <source>
        <dbReference type="EMBL" id="WFD12397.1"/>
    </source>
</evidence>
<dbReference type="EMBL" id="CP120733">
    <property type="protein sequence ID" value="WFD12397.1"/>
    <property type="molecule type" value="Genomic_DNA"/>
</dbReference>
<evidence type="ECO:0000256" key="6">
    <source>
        <dbReference type="ARBA" id="ARBA00023163"/>
    </source>
</evidence>
<dbReference type="PANTHER" id="PTHR33202:SF7">
    <property type="entry name" value="FERRIC UPTAKE REGULATION PROTEIN"/>
    <property type="match status" value="1"/>
</dbReference>
<dbReference type="PANTHER" id="PTHR33202">
    <property type="entry name" value="ZINC UPTAKE REGULATION PROTEIN"/>
    <property type="match status" value="1"/>
</dbReference>
<keyword evidence="6" id="KW-0804">Transcription</keyword>
<comment type="similarity">
    <text evidence="1">Belongs to the Fur family.</text>
</comment>
<evidence type="ECO:0000256" key="2">
    <source>
        <dbReference type="ARBA" id="ARBA00022491"/>
    </source>
</evidence>
<evidence type="ECO:0000256" key="4">
    <source>
        <dbReference type="ARBA" id="ARBA00023015"/>
    </source>
</evidence>
<dbReference type="Gene3D" id="1.10.10.10">
    <property type="entry name" value="Winged helix-like DNA-binding domain superfamily/Winged helix DNA-binding domain"/>
    <property type="match status" value="1"/>
</dbReference>
<organism evidence="7 8">
    <name type="scientific">Tepidibacter hydrothermalis</name>
    <dbReference type="NCBI Taxonomy" id="3036126"/>
    <lineage>
        <taxon>Bacteria</taxon>
        <taxon>Bacillati</taxon>
        <taxon>Bacillota</taxon>
        <taxon>Clostridia</taxon>
        <taxon>Peptostreptococcales</taxon>
        <taxon>Peptostreptococcaceae</taxon>
        <taxon>Tepidibacter</taxon>
    </lineage>
</organism>
<keyword evidence="3" id="KW-0862">Zinc</keyword>